<dbReference type="SUPFAM" id="SSF47473">
    <property type="entry name" value="EF-hand"/>
    <property type="match status" value="1"/>
</dbReference>
<dbReference type="InterPro" id="IPR011009">
    <property type="entry name" value="Kinase-like_dom_sf"/>
</dbReference>
<evidence type="ECO:0000256" key="7">
    <source>
        <dbReference type="ARBA" id="ARBA00022837"/>
    </source>
</evidence>
<feature type="domain" description="EF-hand" evidence="12">
    <location>
        <begin position="520"/>
        <end position="555"/>
    </location>
</feature>
<keyword evidence="5" id="KW-0547">Nucleotide-binding</keyword>
<evidence type="ECO:0000256" key="2">
    <source>
        <dbReference type="ARBA" id="ARBA00022527"/>
    </source>
</evidence>
<evidence type="ECO:0000256" key="5">
    <source>
        <dbReference type="ARBA" id="ARBA00022741"/>
    </source>
</evidence>
<dbReference type="PANTHER" id="PTHR24349">
    <property type="entry name" value="SERINE/THREONINE-PROTEIN KINASE"/>
    <property type="match status" value="1"/>
</dbReference>
<dbReference type="EMBL" id="HBEM01031020">
    <property type="protein sequence ID" value="CAD8462165.1"/>
    <property type="molecule type" value="Transcribed_RNA"/>
</dbReference>
<dbReference type="Pfam" id="PF13499">
    <property type="entry name" value="EF-hand_7"/>
    <property type="match status" value="2"/>
</dbReference>
<accession>A0A7S0DTC2</accession>
<dbReference type="GO" id="GO:0005524">
    <property type="term" value="F:ATP binding"/>
    <property type="evidence" value="ECO:0007669"/>
    <property type="project" value="UniProtKB-KW"/>
</dbReference>
<keyword evidence="7" id="KW-0106">Calcium</keyword>
<evidence type="ECO:0000256" key="8">
    <source>
        <dbReference type="ARBA" id="ARBA00022840"/>
    </source>
</evidence>
<feature type="domain" description="EF-hand" evidence="12">
    <location>
        <begin position="451"/>
        <end position="486"/>
    </location>
</feature>
<feature type="region of interest" description="Disordered" evidence="10">
    <location>
        <begin position="591"/>
        <end position="627"/>
    </location>
</feature>
<dbReference type="SMART" id="SM00220">
    <property type="entry name" value="S_TKc"/>
    <property type="match status" value="1"/>
</dbReference>
<dbReference type="PROSITE" id="PS00108">
    <property type="entry name" value="PROTEIN_KINASE_ST"/>
    <property type="match status" value="1"/>
</dbReference>
<keyword evidence="8" id="KW-0067">ATP-binding</keyword>
<feature type="domain" description="Protein kinase" evidence="11">
    <location>
        <begin position="125"/>
        <end position="402"/>
    </location>
</feature>
<feature type="region of interest" description="Disordered" evidence="10">
    <location>
        <begin position="1"/>
        <end position="78"/>
    </location>
</feature>
<dbReference type="PROSITE" id="PS50222">
    <property type="entry name" value="EF_HAND_2"/>
    <property type="match status" value="3"/>
</dbReference>
<evidence type="ECO:0000256" key="3">
    <source>
        <dbReference type="ARBA" id="ARBA00022679"/>
    </source>
</evidence>
<evidence type="ECO:0000256" key="4">
    <source>
        <dbReference type="ARBA" id="ARBA00022737"/>
    </source>
</evidence>
<dbReference type="SUPFAM" id="SSF56112">
    <property type="entry name" value="Protein kinase-like (PK-like)"/>
    <property type="match status" value="1"/>
</dbReference>
<feature type="compositionally biased region" description="Basic and acidic residues" evidence="10">
    <location>
        <begin position="597"/>
        <end position="627"/>
    </location>
</feature>
<organism evidence="13">
    <name type="scientific">Amorphochlora amoebiformis</name>
    <dbReference type="NCBI Taxonomy" id="1561963"/>
    <lineage>
        <taxon>Eukaryota</taxon>
        <taxon>Sar</taxon>
        <taxon>Rhizaria</taxon>
        <taxon>Cercozoa</taxon>
        <taxon>Chlorarachniophyceae</taxon>
        <taxon>Amorphochlora</taxon>
    </lineage>
</organism>
<evidence type="ECO:0000256" key="6">
    <source>
        <dbReference type="ARBA" id="ARBA00022777"/>
    </source>
</evidence>
<evidence type="ECO:0000256" key="9">
    <source>
        <dbReference type="ARBA" id="ARBA00024334"/>
    </source>
</evidence>
<dbReference type="FunFam" id="1.10.238.10:FF:000003">
    <property type="entry name" value="Calmodulin A"/>
    <property type="match status" value="1"/>
</dbReference>
<keyword evidence="4" id="KW-0677">Repeat</keyword>
<dbReference type="Gene3D" id="3.30.200.20">
    <property type="entry name" value="Phosphorylase Kinase, domain 1"/>
    <property type="match status" value="1"/>
</dbReference>
<evidence type="ECO:0000256" key="1">
    <source>
        <dbReference type="ARBA" id="ARBA00001946"/>
    </source>
</evidence>
<evidence type="ECO:0000259" key="12">
    <source>
        <dbReference type="PROSITE" id="PS50222"/>
    </source>
</evidence>
<dbReference type="InterPro" id="IPR008271">
    <property type="entry name" value="Ser/Thr_kinase_AS"/>
</dbReference>
<keyword evidence="6" id="KW-0418">Kinase</keyword>
<evidence type="ECO:0000259" key="11">
    <source>
        <dbReference type="PROSITE" id="PS50011"/>
    </source>
</evidence>
<evidence type="ECO:0008006" key="14">
    <source>
        <dbReference type="Google" id="ProtNLM"/>
    </source>
</evidence>
<dbReference type="GO" id="GO:0004674">
    <property type="term" value="F:protein serine/threonine kinase activity"/>
    <property type="evidence" value="ECO:0007669"/>
    <property type="project" value="UniProtKB-KW"/>
</dbReference>
<dbReference type="InterPro" id="IPR000719">
    <property type="entry name" value="Prot_kinase_dom"/>
</dbReference>
<proteinExistence type="inferred from homology"/>
<feature type="compositionally biased region" description="Basic and acidic residues" evidence="10">
    <location>
        <begin position="10"/>
        <end position="35"/>
    </location>
</feature>
<dbReference type="AlphaFoldDB" id="A0A7S0DTC2"/>
<name>A0A7S0DTC2_9EUKA</name>
<dbReference type="InterPro" id="IPR011992">
    <property type="entry name" value="EF-hand-dom_pair"/>
</dbReference>
<evidence type="ECO:0000313" key="13">
    <source>
        <dbReference type="EMBL" id="CAD8462165.1"/>
    </source>
</evidence>
<protein>
    <recommendedName>
        <fullName evidence="14">Calmodulin</fullName>
    </recommendedName>
</protein>
<dbReference type="CDD" id="cd00051">
    <property type="entry name" value="EFh"/>
    <property type="match status" value="2"/>
</dbReference>
<dbReference type="PROSITE" id="PS50011">
    <property type="entry name" value="PROTEIN_KINASE_DOM"/>
    <property type="match status" value="1"/>
</dbReference>
<dbReference type="Gene3D" id="1.10.510.10">
    <property type="entry name" value="Transferase(Phosphotransferase) domain 1"/>
    <property type="match status" value="1"/>
</dbReference>
<dbReference type="InterPro" id="IPR002048">
    <property type="entry name" value="EF_hand_dom"/>
</dbReference>
<keyword evidence="3" id="KW-0808">Transferase</keyword>
<dbReference type="InterPro" id="IPR018247">
    <property type="entry name" value="EF_Hand_1_Ca_BS"/>
</dbReference>
<gene>
    <name evidence="13" type="ORF">LAMO00422_LOCUS21125</name>
</gene>
<feature type="domain" description="EF-hand" evidence="12">
    <location>
        <begin position="557"/>
        <end position="592"/>
    </location>
</feature>
<dbReference type="PROSITE" id="PS00018">
    <property type="entry name" value="EF_HAND_1"/>
    <property type="match status" value="2"/>
</dbReference>
<dbReference type="FunFam" id="1.10.510.10:FF:000571">
    <property type="entry name" value="Maternal embryonic leucine zipper kinase"/>
    <property type="match status" value="1"/>
</dbReference>
<keyword evidence="2" id="KW-0723">Serine/threonine-protein kinase</keyword>
<dbReference type="InterPro" id="IPR050205">
    <property type="entry name" value="CDPK_Ser/Thr_kinases"/>
</dbReference>
<comment type="similarity">
    <text evidence="9">Belongs to the protein kinase superfamily. Ser/Thr protein kinase family. CDPK subfamily.</text>
</comment>
<sequence length="627" mass="71816">MGACGSTGENTERKKLKEDDLPEENRSKKYADNKAESQPSNVPVTEPGPVATKNQMLAPVKEKEKEKQTEKKAIQDEGNKLDDNKRIFMDTPLKLPPELPGLNREKSIWVLGDKSKAKAPKNDYTFIKRLGNPGQFGEAWRCIRKKDGTECAVKKIAKARFMSDPRRATKYLTAFSAEIQIMERIDHKYCIKFHEAFEDSNYLYMAMELCTGGELFDRIIEKKKHTEHEAADTLYMLFQGLEYIHHHGLAHCDLKPDNFLFLDKSPNSPIKIIDFGMAKPVHPHQYHKQFCGTPYYVAPEIINQRGYNLSCDMWSMGVIMFLMLFGYPPFHSRKKKEGNAGHREIFEKIKKGFEPVVRKGYGPWFPTHVKVSSEARDLMARLMEMDTSKRITADEALNHPWFTKSKDLDTELDGRVLASLKDFRKAGKFKHMLLGALAGLNDPDSKLLDDQEEKMLMDVLSHLDENRDGYVSVAELQKALNSTMCRDEILRITKLVDITGDEQISIEELSMVYLDRKISAKEERLWHAFTNLDITGNMKLSIDDIKKALKAVKGVSYTEEEIESAFRQADLDGNGHIDYDEFLYLWGSKNAPPRPNSEAHRMMSSRSSKDRLEIKSSRTEPREAKAT</sequence>
<dbReference type="SMART" id="SM00054">
    <property type="entry name" value="EFh"/>
    <property type="match status" value="4"/>
</dbReference>
<reference evidence="13" key="1">
    <citation type="submission" date="2021-01" db="EMBL/GenBank/DDBJ databases">
        <authorList>
            <person name="Corre E."/>
            <person name="Pelletier E."/>
            <person name="Niang G."/>
            <person name="Scheremetjew M."/>
            <person name="Finn R."/>
            <person name="Kale V."/>
            <person name="Holt S."/>
            <person name="Cochrane G."/>
            <person name="Meng A."/>
            <person name="Brown T."/>
            <person name="Cohen L."/>
        </authorList>
    </citation>
    <scope>NUCLEOTIDE SEQUENCE</scope>
    <source>
        <strain evidence="13">CCMP2058</strain>
    </source>
</reference>
<dbReference type="Pfam" id="PF00069">
    <property type="entry name" value="Pkinase"/>
    <property type="match status" value="1"/>
</dbReference>
<dbReference type="GO" id="GO:0005509">
    <property type="term" value="F:calcium ion binding"/>
    <property type="evidence" value="ECO:0007669"/>
    <property type="project" value="InterPro"/>
</dbReference>
<dbReference type="Gene3D" id="1.10.238.10">
    <property type="entry name" value="EF-hand"/>
    <property type="match status" value="2"/>
</dbReference>
<feature type="compositionally biased region" description="Basic and acidic residues" evidence="10">
    <location>
        <begin position="60"/>
        <end position="78"/>
    </location>
</feature>
<evidence type="ECO:0000256" key="10">
    <source>
        <dbReference type="SAM" id="MobiDB-lite"/>
    </source>
</evidence>
<dbReference type="CDD" id="cd05117">
    <property type="entry name" value="STKc_CAMK"/>
    <property type="match status" value="1"/>
</dbReference>
<comment type="cofactor">
    <cofactor evidence="1">
        <name>Mg(2+)</name>
        <dbReference type="ChEBI" id="CHEBI:18420"/>
    </cofactor>
</comment>